<gene>
    <name evidence="3" type="ORF">DL546_009314</name>
</gene>
<keyword evidence="4" id="KW-1185">Reference proteome</keyword>
<sequence>MFVVRTLILAYVLGLSDAGPLGSRAVTSLNEAAFEEAQQRDDTATRAFSNVQIKTSDGKCLFVDKLSGDFRANLTPVQIGTCGATDGQGWDIITKGKHNDQPGTMLVVSTLTQACMNFDPRRAAGNQVNLFSCGGRADGGGQVTNSQLFTFKGGAGPLSLQPTNEAGSCFSAKDNTLDVAQCSSSDAKQSFTIDDGAGANEGTASGKTSTPSSTVQTATDAATSAAAESSATTFAQETDQTTADGKSSLSKCTQRTRTRTRTVTMTPSASLLGAQGVSTTAPVASATDTPSSTETVATSTALDASLAASSTSSSDAAETTTSTTAVATGGATTANPTEAVPVSRAGGVLNPTAAAESNQRDETATRAFADVEIRAPNGQCLSVDPTAGDFRQNLIPVGLVDCAGSPGEKWDVITAGKHNNAQGAALIVSSLTQGCISIDTRRPAGDTVTLFSCGGRADGGGDTNDGQLVPFIGALSFPFAPLSENNKTCILPGTAGRLDSGPCPSDLGPQLFSIFPE</sequence>
<organism evidence="3 4">
    <name type="scientific">Coniochaeta pulveracea</name>
    <dbReference type="NCBI Taxonomy" id="177199"/>
    <lineage>
        <taxon>Eukaryota</taxon>
        <taxon>Fungi</taxon>
        <taxon>Dikarya</taxon>
        <taxon>Ascomycota</taxon>
        <taxon>Pezizomycotina</taxon>
        <taxon>Sordariomycetes</taxon>
        <taxon>Sordariomycetidae</taxon>
        <taxon>Coniochaetales</taxon>
        <taxon>Coniochaetaceae</taxon>
        <taxon>Coniochaeta</taxon>
    </lineage>
</organism>
<evidence type="ECO:0000256" key="1">
    <source>
        <dbReference type="SAM" id="MobiDB-lite"/>
    </source>
</evidence>
<protein>
    <recommendedName>
        <fullName evidence="5">Ricin B lectin domain-containing protein</fullName>
    </recommendedName>
</protein>
<keyword evidence="2" id="KW-0732">Signal</keyword>
<feature type="region of interest" description="Disordered" evidence="1">
    <location>
        <begin position="190"/>
        <end position="214"/>
    </location>
</feature>
<dbReference type="AlphaFoldDB" id="A0A420YJU8"/>
<comment type="caution">
    <text evidence="3">The sequence shown here is derived from an EMBL/GenBank/DDBJ whole genome shotgun (WGS) entry which is preliminary data.</text>
</comment>
<dbReference type="PROSITE" id="PS50231">
    <property type="entry name" value="RICIN_B_LECTIN"/>
    <property type="match status" value="2"/>
</dbReference>
<dbReference type="Proteomes" id="UP000275385">
    <property type="component" value="Unassembled WGS sequence"/>
</dbReference>
<feature type="compositionally biased region" description="Polar residues" evidence="1">
    <location>
        <begin position="202"/>
        <end position="211"/>
    </location>
</feature>
<feature type="chain" id="PRO_5019265399" description="Ricin B lectin domain-containing protein" evidence="2">
    <location>
        <begin position="19"/>
        <end position="517"/>
    </location>
</feature>
<feature type="signal peptide" evidence="2">
    <location>
        <begin position="1"/>
        <end position="18"/>
    </location>
</feature>
<dbReference type="CDD" id="cd00161">
    <property type="entry name" value="beta-trefoil_Ricin-like"/>
    <property type="match status" value="1"/>
</dbReference>
<evidence type="ECO:0000256" key="2">
    <source>
        <dbReference type="SAM" id="SignalP"/>
    </source>
</evidence>
<dbReference type="SUPFAM" id="SSF50370">
    <property type="entry name" value="Ricin B-like lectins"/>
    <property type="match status" value="2"/>
</dbReference>
<proteinExistence type="predicted"/>
<feature type="region of interest" description="Disordered" evidence="1">
    <location>
        <begin position="309"/>
        <end position="344"/>
    </location>
</feature>
<dbReference type="EMBL" id="QVQW01000006">
    <property type="protein sequence ID" value="RKU48152.1"/>
    <property type="molecule type" value="Genomic_DNA"/>
</dbReference>
<dbReference type="InterPro" id="IPR035992">
    <property type="entry name" value="Ricin_B-like_lectins"/>
</dbReference>
<evidence type="ECO:0000313" key="3">
    <source>
        <dbReference type="EMBL" id="RKU48152.1"/>
    </source>
</evidence>
<accession>A0A420YJU8</accession>
<evidence type="ECO:0008006" key="5">
    <source>
        <dbReference type="Google" id="ProtNLM"/>
    </source>
</evidence>
<dbReference type="Gene3D" id="2.80.10.50">
    <property type="match status" value="2"/>
</dbReference>
<dbReference type="OrthoDB" id="5383818at2759"/>
<feature type="compositionally biased region" description="Low complexity" evidence="1">
    <location>
        <begin position="309"/>
        <end position="334"/>
    </location>
</feature>
<feature type="region of interest" description="Disordered" evidence="1">
    <location>
        <begin position="228"/>
        <end position="297"/>
    </location>
</feature>
<feature type="compositionally biased region" description="Polar residues" evidence="1">
    <location>
        <begin position="276"/>
        <end position="294"/>
    </location>
</feature>
<name>A0A420YJU8_9PEZI</name>
<feature type="compositionally biased region" description="Low complexity" evidence="1">
    <location>
        <begin position="228"/>
        <end position="238"/>
    </location>
</feature>
<feature type="compositionally biased region" description="Polar residues" evidence="1">
    <location>
        <begin position="239"/>
        <end position="252"/>
    </location>
</feature>
<reference evidence="3 4" key="1">
    <citation type="submission" date="2018-08" db="EMBL/GenBank/DDBJ databases">
        <title>Draft genome of the lignicolous fungus Coniochaeta pulveracea.</title>
        <authorList>
            <person name="Borstlap C.J."/>
            <person name="De Witt R.N."/>
            <person name="Botha A."/>
            <person name="Volschenk H."/>
        </authorList>
    </citation>
    <scope>NUCLEOTIDE SEQUENCE [LARGE SCALE GENOMIC DNA]</scope>
    <source>
        <strain evidence="3 4">CAB683</strain>
    </source>
</reference>
<evidence type="ECO:0000313" key="4">
    <source>
        <dbReference type="Proteomes" id="UP000275385"/>
    </source>
</evidence>
<dbReference type="STRING" id="177199.A0A420YJU8"/>